<sequence>MPSTRQRTPIQKRTLRNGALLAVSKAAKLVNVPLVHDVARHIRQVAVALKPWVLQAPKANDLDAQELAKHVEGLMNALNTAVSYLENSGVSRSGANGNVLEEIHQLHTHLSDTHAKLQKLQTASYTTKLASQTEIREGILLLEKDLSRTIIELTLRLLVVVLSTGAHNQLVIVQRLHSTAREHKALVRDHKTLARKHNGLLRSQRITQRRQRTSDKTIRRLDANCKGLEHQVNAMLLMRRTDEQRIAYLVLLNGASFFFICASQVDALEHLWPSVTYM</sequence>
<keyword evidence="1" id="KW-0472">Membrane</keyword>
<evidence type="ECO:0000313" key="3">
    <source>
        <dbReference type="Proteomes" id="UP000663831"/>
    </source>
</evidence>
<accession>A0A8H3AYL9</accession>
<gene>
    <name evidence="2" type="ORF">RDB_LOCUS57166</name>
</gene>
<evidence type="ECO:0000313" key="2">
    <source>
        <dbReference type="EMBL" id="CAE6443664.1"/>
    </source>
</evidence>
<comment type="caution">
    <text evidence="2">The sequence shown here is derived from an EMBL/GenBank/DDBJ whole genome shotgun (WGS) entry which is preliminary data.</text>
</comment>
<protein>
    <submittedName>
        <fullName evidence="2">Uncharacterized protein</fullName>
    </submittedName>
</protein>
<evidence type="ECO:0000256" key="1">
    <source>
        <dbReference type="SAM" id="Phobius"/>
    </source>
</evidence>
<dbReference type="EMBL" id="CAJMWV010001697">
    <property type="protein sequence ID" value="CAE6443664.1"/>
    <property type="molecule type" value="Genomic_DNA"/>
</dbReference>
<feature type="transmembrane region" description="Helical" evidence="1">
    <location>
        <begin position="246"/>
        <end position="265"/>
    </location>
</feature>
<proteinExistence type="predicted"/>
<name>A0A8H3AYL9_9AGAM</name>
<reference evidence="2" key="1">
    <citation type="submission" date="2021-01" db="EMBL/GenBank/DDBJ databases">
        <authorList>
            <person name="Kaushik A."/>
        </authorList>
    </citation>
    <scope>NUCLEOTIDE SEQUENCE</scope>
    <source>
        <strain evidence="2">AG3-1AP</strain>
    </source>
</reference>
<keyword evidence="1" id="KW-1133">Transmembrane helix</keyword>
<dbReference type="AlphaFoldDB" id="A0A8H3AYL9"/>
<organism evidence="2 3">
    <name type="scientific">Rhizoctonia solani</name>
    <dbReference type="NCBI Taxonomy" id="456999"/>
    <lineage>
        <taxon>Eukaryota</taxon>
        <taxon>Fungi</taxon>
        <taxon>Dikarya</taxon>
        <taxon>Basidiomycota</taxon>
        <taxon>Agaricomycotina</taxon>
        <taxon>Agaricomycetes</taxon>
        <taxon>Cantharellales</taxon>
        <taxon>Ceratobasidiaceae</taxon>
        <taxon>Rhizoctonia</taxon>
    </lineage>
</organism>
<keyword evidence="1" id="KW-0812">Transmembrane</keyword>
<dbReference type="Proteomes" id="UP000663831">
    <property type="component" value="Unassembled WGS sequence"/>
</dbReference>